<feature type="domain" description="ABC transmembrane type-1" evidence="8">
    <location>
        <begin position="88"/>
        <end position="280"/>
    </location>
</feature>
<feature type="transmembrane region" description="Helical" evidence="7">
    <location>
        <begin position="156"/>
        <end position="179"/>
    </location>
</feature>
<evidence type="ECO:0000256" key="5">
    <source>
        <dbReference type="ARBA" id="ARBA00022989"/>
    </source>
</evidence>
<comment type="caution">
    <text evidence="9">The sequence shown here is derived from an EMBL/GenBank/DDBJ whole genome shotgun (WGS) entry which is preliminary data.</text>
</comment>
<dbReference type="GO" id="GO:0055085">
    <property type="term" value="P:transmembrane transport"/>
    <property type="evidence" value="ECO:0007669"/>
    <property type="project" value="InterPro"/>
</dbReference>
<sequence length="296" mass="33190">MKLQPDLKMTGLEDLEESRKNRPSLASVVIHLILIILASAVILPLILPFLFAFKTPLEFAYHPWNLPQQFRLENFQIAWEAVKLGQGMFNTFIVCLGAILTTVPPAAMAGYIFSRYRTKVTNVLFYVVMAGFFVPAQMVLIPLYKLDLKLQLINTLPGLFLAIATFGIPFWTMIYRSFFSTLPAELMEAAKIDGAGHWMIFFRIMLPLTKSASILAVLLTFMGAWSDFMLSLILLNSQNLFTLQLRVSQFMGQMGANYFPQYAAGVIISAAPTIILYIIFRKKIIEGTTLAGALKG</sequence>
<organism evidence="9 10">
    <name type="scientific">Hydrogenispora ethanolica</name>
    <dbReference type="NCBI Taxonomy" id="1082276"/>
    <lineage>
        <taxon>Bacteria</taxon>
        <taxon>Bacillati</taxon>
        <taxon>Bacillota</taxon>
        <taxon>Hydrogenispora</taxon>
    </lineage>
</organism>
<feature type="transmembrane region" description="Helical" evidence="7">
    <location>
        <begin position="28"/>
        <end position="53"/>
    </location>
</feature>
<feature type="transmembrane region" description="Helical" evidence="7">
    <location>
        <begin position="259"/>
        <end position="280"/>
    </location>
</feature>
<proteinExistence type="inferred from homology"/>
<comment type="subcellular location">
    <subcellularLocation>
        <location evidence="1 7">Cell membrane</location>
        <topology evidence="1 7">Multi-pass membrane protein</topology>
    </subcellularLocation>
</comment>
<dbReference type="InterPro" id="IPR000515">
    <property type="entry name" value="MetI-like"/>
</dbReference>
<dbReference type="Gene3D" id="1.10.3720.10">
    <property type="entry name" value="MetI-like"/>
    <property type="match status" value="1"/>
</dbReference>
<dbReference type="OrthoDB" id="9772609at2"/>
<evidence type="ECO:0000256" key="7">
    <source>
        <dbReference type="RuleBase" id="RU363032"/>
    </source>
</evidence>
<keyword evidence="2 7" id="KW-0813">Transport</keyword>
<feature type="transmembrane region" description="Helical" evidence="7">
    <location>
        <begin position="200"/>
        <end position="225"/>
    </location>
</feature>
<evidence type="ECO:0000313" key="10">
    <source>
        <dbReference type="Proteomes" id="UP000295008"/>
    </source>
</evidence>
<reference evidence="9 10" key="1">
    <citation type="submission" date="2019-03" db="EMBL/GenBank/DDBJ databases">
        <title>Genomic Encyclopedia of Type Strains, Phase IV (KMG-IV): sequencing the most valuable type-strain genomes for metagenomic binning, comparative biology and taxonomic classification.</title>
        <authorList>
            <person name="Goeker M."/>
        </authorList>
    </citation>
    <scope>NUCLEOTIDE SEQUENCE [LARGE SCALE GENOMIC DNA]</scope>
    <source>
        <strain evidence="9 10">LX-B</strain>
    </source>
</reference>
<dbReference type="InterPro" id="IPR035906">
    <property type="entry name" value="MetI-like_sf"/>
</dbReference>
<evidence type="ECO:0000256" key="6">
    <source>
        <dbReference type="ARBA" id="ARBA00023136"/>
    </source>
</evidence>
<gene>
    <name evidence="9" type="ORF">EDC14_103513</name>
</gene>
<dbReference type="Proteomes" id="UP000295008">
    <property type="component" value="Unassembled WGS sequence"/>
</dbReference>
<accession>A0A4R1R5P7</accession>
<name>A0A4R1R5P7_HYDET</name>
<protein>
    <submittedName>
        <fullName evidence="9">Carbohydrate ABC transporter membrane protein 2 (CUT1 family)</fullName>
    </submittedName>
</protein>
<dbReference type="PANTHER" id="PTHR43744:SF12">
    <property type="entry name" value="ABC TRANSPORTER PERMEASE PROTEIN MG189-RELATED"/>
    <property type="match status" value="1"/>
</dbReference>
<dbReference type="AlphaFoldDB" id="A0A4R1R5P7"/>
<dbReference type="RefSeq" id="WP_132016312.1">
    <property type="nucleotide sequence ID" value="NZ_SLUN01000035.1"/>
</dbReference>
<keyword evidence="4 7" id="KW-0812">Transmembrane</keyword>
<feature type="transmembrane region" description="Helical" evidence="7">
    <location>
        <begin position="89"/>
        <end position="111"/>
    </location>
</feature>
<dbReference type="GO" id="GO:0005886">
    <property type="term" value="C:plasma membrane"/>
    <property type="evidence" value="ECO:0007669"/>
    <property type="project" value="UniProtKB-SubCell"/>
</dbReference>
<dbReference type="Pfam" id="PF00528">
    <property type="entry name" value="BPD_transp_1"/>
    <property type="match status" value="1"/>
</dbReference>
<feature type="transmembrane region" description="Helical" evidence="7">
    <location>
        <begin position="123"/>
        <end position="144"/>
    </location>
</feature>
<evidence type="ECO:0000256" key="3">
    <source>
        <dbReference type="ARBA" id="ARBA00022475"/>
    </source>
</evidence>
<dbReference type="SUPFAM" id="SSF161098">
    <property type="entry name" value="MetI-like"/>
    <property type="match status" value="1"/>
</dbReference>
<evidence type="ECO:0000256" key="4">
    <source>
        <dbReference type="ARBA" id="ARBA00022692"/>
    </source>
</evidence>
<evidence type="ECO:0000256" key="2">
    <source>
        <dbReference type="ARBA" id="ARBA00022448"/>
    </source>
</evidence>
<keyword evidence="5 7" id="KW-1133">Transmembrane helix</keyword>
<evidence type="ECO:0000313" key="9">
    <source>
        <dbReference type="EMBL" id="TCL60854.1"/>
    </source>
</evidence>
<comment type="similarity">
    <text evidence="7">Belongs to the binding-protein-dependent transport system permease family.</text>
</comment>
<evidence type="ECO:0000259" key="8">
    <source>
        <dbReference type="PROSITE" id="PS50928"/>
    </source>
</evidence>
<keyword evidence="10" id="KW-1185">Reference proteome</keyword>
<keyword evidence="3" id="KW-1003">Cell membrane</keyword>
<dbReference type="CDD" id="cd06261">
    <property type="entry name" value="TM_PBP2"/>
    <property type="match status" value="1"/>
</dbReference>
<evidence type="ECO:0000256" key="1">
    <source>
        <dbReference type="ARBA" id="ARBA00004651"/>
    </source>
</evidence>
<dbReference type="PROSITE" id="PS50928">
    <property type="entry name" value="ABC_TM1"/>
    <property type="match status" value="1"/>
</dbReference>
<keyword evidence="6 7" id="KW-0472">Membrane</keyword>
<dbReference type="EMBL" id="SLUN01000035">
    <property type="protein sequence ID" value="TCL60854.1"/>
    <property type="molecule type" value="Genomic_DNA"/>
</dbReference>
<dbReference type="PANTHER" id="PTHR43744">
    <property type="entry name" value="ABC TRANSPORTER PERMEASE PROTEIN MG189-RELATED-RELATED"/>
    <property type="match status" value="1"/>
</dbReference>